<dbReference type="Proteomes" id="UP000499080">
    <property type="component" value="Unassembled WGS sequence"/>
</dbReference>
<feature type="region of interest" description="Disordered" evidence="1">
    <location>
        <begin position="91"/>
        <end position="113"/>
    </location>
</feature>
<evidence type="ECO:0000313" key="3">
    <source>
        <dbReference type="Proteomes" id="UP000499080"/>
    </source>
</evidence>
<comment type="caution">
    <text evidence="2">The sequence shown here is derived from an EMBL/GenBank/DDBJ whole genome shotgun (WGS) entry which is preliminary data.</text>
</comment>
<sequence>MFIPNSKETVEMVFQNGFSALMSRNKLVHLGTKPDRRCNVAQHKPYARSLRTLSHSTQRHYCAADTQRWWFYEAHGLIQGPQSSILKRGLHANSKTDSRMSLSSSDRDLPWPG</sequence>
<organism evidence="2 3">
    <name type="scientific">Araneus ventricosus</name>
    <name type="common">Orbweaver spider</name>
    <name type="synonym">Epeira ventricosa</name>
    <dbReference type="NCBI Taxonomy" id="182803"/>
    <lineage>
        <taxon>Eukaryota</taxon>
        <taxon>Metazoa</taxon>
        <taxon>Ecdysozoa</taxon>
        <taxon>Arthropoda</taxon>
        <taxon>Chelicerata</taxon>
        <taxon>Arachnida</taxon>
        <taxon>Araneae</taxon>
        <taxon>Araneomorphae</taxon>
        <taxon>Entelegynae</taxon>
        <taxon>Araneoidea</taxon>
        <taxon>Araneidae</taxon>
        <taxon>Araneus</taxon>
    </lineage>
</organism>
<dbReference type="EMBL" id="BGPR01001261">
    <property type="protein sequence ID" value="GBM49542.1"/>
    <property type="molecule type" value="Genomic_DNA"/>
</dbReference>
<evidence type="ECO:0000313" key="2">
    <source>
        <dbReference type="EMBL" id="GBM49542.1"/>
    </source>
</evidence>
<accession>A0A4Y2G6R4</accession>
<gene>
    <name evidence="2" type="ORF">AVEN_108778_1</name>
</gene>
<dbReference type="AlphaFoldDB" id="A0A4Y2G6R4"/>
<protein>
    <submittedName>
        <fullName evidence="2">Uncharacterized protein</fullName>
    </submittedName>
</protein>
<proteinExistence type="predicted"/>
<name>A0A4Y2G6R4_ARAVE</name>
<reference evidence="2 3" key="1">
    <citation type="journal article" date="2019" name="Sci. Rep.">
        <title>Orb-weaving spider Araneus ventricosus genome elucidates the spidroin gene catalogue.</title>
        <authorList>
            <person name="Kono N."/>
            <person name="Nakamura H."/>
            <person name="Ohtoshi R."/>
            <person name="Moran D.A.P."/>
            <person name="Shinohara A."/>
            <person name="Yoshida Y."/>
            <person name="Fujiwara M."/>
            <person name="Mori M."/>
            <person name="Tomita M."/>
            <person name="Arakawa K."/>
        </authorList>
    </citation>
    <scope>NUCLEOTIDE SEQUENCE [LARGE SCALE GENOMIC DNA]</scope>
</reference>
<keyword evidence="3" id="KW-1185">Reference proteome</keyword>
<evidence type="ECO:0000256" key="1">
    <source>
        <dbReference type="SAM" id="MobiDB-lite"/>
    </source>
</evidence>